<evidence type="ECO:0000313" key="4">
    <source>
        <dbReference type="Proteomes" id="UP000070544"/>
    </source>
</evidence>
<gene>
    <name evidence="3" type="ORF">M427DRAFT_26790</name>
</gene>
<evidence type="ECO:0000256" key="2">
    <source>
        <dbReference type="SAM" id="MobiDB-lite"/>
    </source>
</evidence>
<name>A0A139AZI9_GONPJ</name>
<protein>
    <recommendedName>
        <fullName evidence="5">Rrp15p-domain-containing protein</fullName>
    </recommendedName>
</protein>
<dbReference type="Pfam" id="PF07890">
    <property type="entry name" value="Rrp15p"/>
    <property type="match status" value="1"/>
</dbReference>
<dbReference type="GO" id="GO:0000470">
    <property type="term" value="P:maturation of LSU-rRNA"/>
    <property type="evidence" value="ECO:0007669"/>
    <property type="project" value="TreeGrafter"/>
</dbReference>
<dbReference type="OrthoDB" id="20949at2759"/>
<evidence type="ECO:0008006" key="5">
    <source>
        <dbReference type="Google" id="ProtNLM"/>
    </source>
</evidence>
<dbReference type="InterPro" id="IPR012459">
    <property type="entry name" value="Rrp15"/>
</dbReference>
<dbReference type="EMBL" id="KQ965731">
    <property type="protein sequence ID" value="KXS22151.1"/>
    <property type="molecule type" value="Genomic_DNA"/>
</dbReference>
<evidence type="ECO:0000256" key="1">
    <source>
        <dbReference type="ARBA" id="ARBA00007462"/>
    </source>
</evidence>
<feature type="compositionally biased region" description="Basic and acidic residues" evidence="2">
    <location>
        <begin position="191"/>
        <end position="218"/>
    </location>
</feature>
<sequence>MQTHSPPGSDSESQDDFANTPRHLKKKKKKAHSTSNPADVALAISSILNTNSSRSKKQHTILSSVPLLEQKLDKAKVEAKARRAIAAQRKQLRLVGRVTDVQEGGDREKALRRIATKGVVKLFNAIRTAQFSAGQAGQGSDGKQAAKAVEGAKEQAPITRAAFLALLNPTSQPASTSSRTGSSSTTAAAKSEFKQEERWSVLRDGKEARLGDWEKGDDSGEEGEDEELY</sequence>
<dbReference type="GO" id="GO:0000460">
    <property type="term" value="P:maturation of 5.8S rRNA"/>
    <property type="evidence" value="ECO:0007669"/>
    <property type="project" value="TreeGrafter"/>
</dbReference>
<keyword evidence="4" id="KW-1185">Reference proteome</keyword>
<comment type="similarity">
    <text evidence="1">Belongs to the RRP15 family.</text>
</comment>
<feature type="region of interest" description="Disordered" evidence="2">
    <location>
        <begin position="1"/>
        <end position="39"/>
    </location>
</feature>
<dbReference type="STRING" id="1344416.A0A139AZI9"/>
<dbReference type="AlphaFoldDB" id="A0A139AZI9"/>
<feature type="compositionally biased region" description="Polar residues" evidence="2">
    <location>
        <begin position="1"/>
        <end position="11"/>
    </location>
</feature>
<dbReference type="PANTHER" id="PTHR13245:SF14">
    <property type="entry name" value="RRP15-LIKE PROTEIN"/>
    <property type="match status" value="1"/>
</dbReference>
<dbReference type="GO" id="GO:0030687">
    <property type="term" value="C:preribosome, large subunit precursor"/>
    <property type="evidence" value="ECO:0007669"/>
    <property type="project" value="TreeGrafter"/>
</dbReference>
<evidence type="ECO:0000313" key="3">
    <source>
        <dbReference type="EMBL" id="KXS22151.1"/>
    </source>
</evidence>
<feature type="region of interest" description="Disordered" evidence="2">
    <location>
        <begin position="169"/>
        <end position="229"/>
    </location>
</feature>
<proteinExistence type="inferred from homology"/>
<reference evidence="3 4" key="1">
    <citation type="journal article" date="2015" name="Genome Biol. Evol.">
        <title>Phylogenomic analyses indicate that early fungi evolved digesting cell walls of algal ancestors of land plants.</title>
        <authorList>
            <person name="Chang Y."/>
            <person name="Wang S."/>
            <person name="Sekimoto S."/>
            <person name="Aerts A.L."/>
            <person name="Choi C."/>
            <person name="Clum A."/>
            <person name="LaButti K.M."/>
            <person name="Lindquist E.A."/>
            <person name="Yee Ngan C."/>
            <person name="Ohm R.A."/>
            <person name="Salamov A.A."/>
            <person name="Grigoriev I.V."/>
            <person name="Spatafora J.W."/>
            <person name="Berbee M.L."/>
        </authorList>
    </citation>
    <scope>NUCLEOTIDE SEQUENCE [LARGE SCALE GENOMIC DNA]</scope>
    <source>
        <strain evidence="3 4">JEL478</strain>
    </source>
</reference>
<dbReference type="OMA" id="FVKQRFY"/>
<dbReference type="Proteomes" id="UP000070544">
    <property type="component" value="Unassembled WGS sequence"/>
</dbReference>
<accession>A0A139AZI9</accession>
<feature type="region of interest" description="Disordered" evidence="2">
    <location>
        <begin position="133"/>
        <end position="152"/>
    </location>
</feature>
<feature type="compositionally biased region" description="Acidic residues" evidence="2">
    <location>
        <begin position="219"/>
        <end position="229"/>
    </location>
</feature>
<feature type="compositionally biased region" description="Low complexity" evidence="2">
    <location>
        <begin position="174"/>
        <end position="190"/>
    </location>
</feature>
<dbReference type="PANTHER" id="PTHR13245">
    <property type="entry name" value="RRP15-LIKE PROTEIN"/>
    <property type="match status" value="1"/>
</dbReference>
<feature type="compositionally biased region" description="Basic residues" evidence="2">
    <location>
        <begin position="22"/>
        <end position="32"/>
    </location>
</feature>
<organism evidence="3 4">
    <name type="scientific">Gonapodya prolifera (strain JEL478)</name>
    <name type="common">Monoblepharis prolifera</name>
    <dbReference type="NCBI Taxonomy" id="1344416"/>
    <lineage>
        <taxon>Eukaryota</taxon>
        <taxon>Fungi</taxon>
        <taxon>Fungi incertae sedis</taxon>
        <taxon>Chytridiomycota</taxon>
        <taxon>Chytridiomycota incertae sedis</taxon>
        <taxon>Monoblepharidomycetes</taxon>
        <taxon>Monoblepharidales</taxon>
        <taxon>Gonapodyaceae</taxon>
        <taxon>Gonapodya</taxon>
    </lineage>
</organism>